<evidence type="ECO:0000313" key="1">
    <source>
        <dbReference type="EMBL" id="APC46088.1"/>
    </source>
</evidence>
<keyword evidence="2" id="KW-1185">Reference proteome</keyword>
<name>A0A1J0GV84_9CAUD</name>
<proteinExistence type="predicted"/>
<accession>A0A1J0GV84</accession>
<protein>
    <submittedName>
        <fullName evidence="1">Uncharacterized protein</fullName>
    </submittedName>
</protein>
<organism evidence="1 2">
    <name type="scientific">Vibrio phage vB_VspP_pVa5</name>
    <dbReference type="NCBI Taxonomy" id="1913109"/>
    <lineage>
        <taxon>Viruses</taxon>
        <taxon>Duplodnaviria</taxon>
        <taxon>Heunggongvirae</taxon>
        <taxon>Uroviricota</taxon>
        <taxon>Caudoviricetes</taxon>
        <taxon>Schitoviridae</taxon>
        <taxon>Pontosvirinae</taxon>
        <taxon>Galateavirus</taxon>
        <taxon>Galateavirus PVA5</taxon>
    </lineage>
</organism>
<dbReference type="Proteomes" id="UP000225978">
    <property type="component" value="Segment"/>
</dbReference>
<gene>
    <name evidence="1" type="ORF">vBVspPpVa5_0084</name>
</gene>
<sequence>MSDNTEPTASEMIEWLIQIGREDDNNQLMVNNENDSTQTMCTHCKYGRQQLEACGKCMFIGWDARYQTLEKILPMVKMLEVTE</sequence>
<reference evidence="1 2" key="1">
    <citation type="journal article" date="2017" name="Viruses">
        <title>Stumbling across the Same Phage: Comparative Genomics of Widespread Temperate Phages Infecting the Fish Pathogen Vibrio anguillarum.</title>
        <authorList>
            <person name="Kalatzis P.G."/>
            <person name="Rorbo N.I."/>
            <person name="Castillo D."/>
            <person name="Mauritzen J.J."/>
            <person name="Jorgensen J."/>
            <person name="Kokkari C."/>
            <person name="Zhang F."/>
            <person name="Katharios P."/>
            <person name="Middelboe M."/>
        </authorList>
    </citation>
    <scope>NUCLEOTIDE SEQUENCE [LARGE SCALE GENOMIC DNA]</scope>
</reference>
<evidence type="ECO:0000313" key="2">
    <source>
        <dbReference type="Proteomes" id="UP000225978"/>
    </source>
</evidence>
<dbReference type="EMBL" id="KX889068">
    <property type="protein sequence ID" value="APC46088.1"/>
    <property type="molecule type" value="Genomic_DNA"/>
</dbReference>